<sequence length="450" mass="51940">MATESEKTIPSNIPPEIIEIILSKLSSVKSLLRFKTVSKSWNTIISDPLFIQNHLDCSNNSPDNNLFISSYTCGSDSRGFPMVDFEVRKSDAGKISEENIPNGYNSILCECNGVLLLSNLFDVKYGLWNPSIRCEMFLIYKYEFKEDYIVDYGICYDQITSDFKVVFIFPTKYAIYSCNNNSWTKKNLGTSYHTIGGTAGSGLGIFVDGATYWILRDNMISIHLVYFDPRTDEIKRLQKPEQRQSDDDKFQLMNIASLRGRLCLYFYNKKERIAQIWMKEKGIDKWKEFITFHNFEAPYKLSRPICLVENKVVIQKEENIFVYYNTSTDKSVKKEFVHIYGDRRKLVPYRNSLYFPTGVGTKKIKAQQSREKYFGPLFIKRSNEGVLREFPIRSAGSDSENPRSLFRQRRTGGSSVPCGDAHQDAALRRGERADGDVVVVEQPRWPDKRD</sequence>
<name>A0A022QUG6_ERYGU</name>
<dbReference type="Pfam" id="PF07734">
    <property type="entry name" value="FBA_1"/>
    <property type="match status" value="1"/>
</dbReference>
<organism evidence="3 4">
    <name type="scientific">Erythranthe guttata</name>
    <name type="common">Yellow monkey flower</name>
    <name type="synonym">Mimulus guttatus</name>
    <dbReference type="NCBI Taxonomy" id="4155"/>
    <lineage>
        <taxon>Eukaryota</taxon>
        <taxon>Viridiplantae</taxon>
        <taxon>Streptophyta</taxon>
        <taxon>Embryophyta</taxon>
        <taxon>Tracheophyta</taxon>
        <taxon>Spermatophyta</taxon>
        <taxon>Magnoliopsida</taxon>
        <taxon>eudicotyledons</taxon>
        <taxon>Gunneridae</taxon>
        <taxon>Pentapetalae</taxon>
        <taxon>asterids</taxon>
        <taxon>lamiids</taxon>
        <taxon>Lamiales</taxon>
        <taxon>Phrymaceae</taxon>
        <taxon>Erythranthe</taxon>
    </lineage>
</organism>
<dbReference type="SMART" id="SM00256">
    <property type="entry name" value="FBOX"/>
    <property type="match status" value="1"/>
</dbReference>
<evidence type="ECO:0000313" key="4">
    <source>
        <dbReference type="Proteomes" id="UP000030748"/>
    </source>
</evidence>
<dbReference type="InterPro" id="IPR001810">
    <property type="entry name" value="F-box_dom"/>
</dbReference>
<dbReference type="PANTHER" id="PTHR31672">
    <property type="entry name" value="BNACNNG10540D PROTEIN"/>
    <property type="match status" value="1"/>
</dbReference>
<keyword evidence="4" id="KW-1185">Reference proteome</keyword>
<evidence type="ECO:0000256" key="1">
    <source>
        <dbReference type="SAM" id="MobiDB-lite"/>
    </source>
</evidence>
<dbReference type="InterPro" id="IPR006527">
    <property type="entry name" value="F-box-assoc_dom_typ1"/>
</dbReference>
<dbReference type="NCBIfam" id="TIGR01640">
    <property type="entry name" value="F_box_assoc_1"/>
    <property type="match status" value="1"/>
</dbReference>
<reference evidence="3 4" key="1">
    <citation type="journal article" date="2013" name="Proc. Natl. Acad. Sci. U.S.A.">
        <title>Fine-scale variation in meiotic recombination in Mimulus inferred from population shotgun sequencing.</title>
        <authorList>
            <person name="Hellsten U."/>
            <person name="Wright K.M."/>
            <person name="Jenkins J."/>
            <person name="Shu S."/>
            <person name="Yuan Y."/>
            <person name="Wessler S.R."/>
            <person name="Schmutz J."/>
            <person name="Willis J.H."/>
            <person name="Rokhsar D.S."/>
        </authorList>
    </citation>
    <scope>NUCLEOTIDE SEQUENCE [LARGE SCALE GENOMIC DNA]</scope>
    <source>
        <strain evidence="4">cv. DUN x IM62</strain>
    </source>
</reference>
<dbReference type="EMBL" id="KI630963">
    <property type="protein sequence ID" value="EYU31536.1"/>
    <property type="molecule type" value="Genomic_DNA"/>
</dbReference>
<dbReference type="Pfam" id="PF12937">
    <property type="entry name" value="F-box-like"/>
    <property type="match status" value="1"/>
</dbReference>
<dbReference type="InterPro" id="IPR036047">
    <property type="entry name" value="F-box-like_dom_sf"/>
</dbReference>
<evidence type="ECO:0000259" key="2">
    <source>
        <dbReference type="SMART" id="SM00256"/>
    </source>
</evidence>
<protein>
    <recommendedName>
        <fullName evidence="2">F-box domain-containing protein</fullName>
    </recommendedName>
</protein>
<gene>
    <name evidence="3" type="ORF">MIMGU_mgv1a025054mg</name>
</gene>
<dbReference type="PANTHER" id="PTHR31672:SF13">
    <property type="entry name" value="F-BOX PROTEIN CPR30-LIKE"/>
    <property type="match status" value="1"/>
</dbReference>
<feature type="region of interest" description="Disordered" evidence="1">
    <location>
        <begin position="393"/>
        <end position="450"/>
    </location>
</feature>
<dbReference type="SUPFAM" id="SSF81383">
    <property type="entry name" value="F-box domain"/>
    <property type="match status" value="1"/>
</dbReference>
<evidence type="ECO:0000313" key="3">
    <source>
        <dbReference type="EMBL" id="EYU31536.1"/>
    </source>
</evidence>
<dbReference type="InterPro" id="IPR017451">
    <property type="entry name" value="F-box-assoc_interact_dom"/>
</dbReference>
<dbReference type="InterPro" id="IPR050796">
    <property type="entry name" value="SCF_F-box_component"/>
</dbReference>
<dbReference type="Proteomes" id="UP000030748">
    <property type="component" value="Unassembled WGS sequence"/>
</dbReference>
<dbReference type="AlphaFoldDB" id="A0A022QUG6"/>
<proteinExistence type="predicted"/>
<feature type="compositionally biased region" description="Basic and acidic residues" evidence="1">
    <location>
        <begin position="421"/>
        <end position="435"/>
    </location>
</feature>
<feature type="domain" description="F-box" evidence="2">
    <location>
        <begin position="13"/>
        <end position="54"/>
    </location>
</feature>
<dbReference type="eggNOG" id="ENOG502SQQJ">
    <property type="taxonomic scope" value="Eukaryota"/>
</dbReference>
<dbReference type="Gene3D" id="1.20.1280.50">
    <property type="match status" value="1"/>
</dbReference>
<accession>A0A022QUG6</accession>